<dbReference type="EMBL" id="CP039291">
    <property type="protein sequence ID" value="QCB92369.1"/>
    <property type="molecule type" value="Genomic_DNA"/>
</dbReference>
<evidence type="ECO:0000313" key="3">
    <source>
        <dbReference type="EMBL" id="QCB92369.1"/>
    </source>
</evidence>
<evidence type="ECO:0000313" key="4">
    <source>
        <dbReference type="Proteomes" id="UP000296469"/>
    </source>
</evidence>
<dbReference type="Proteomes" id="UP000296469">
    <property type="component" value="Chromosome"/>
</dbReference>
<organism evidence="3 4">
    <name type="scientific">Cellulomonas shaoxiangyii</name>
    <dbReference type="NCBI Taxonomy" id="2566013"/>
    <lineage>
        <taxon>Bacteria</taxon>
        <taxon>Bacillati</taxon>
        <taxon>Actinomycetota</taxon>
        <taxon>Actinomycetes</taxon>
        <taxon>Micrococcales</taxon>
        <taxon>Cellulomonadaceae</taxon>
        <taxon>Cellulomonas</taxon>
    </lineage>
</organism>
<dbReference type="PANTHER" id="PTHR46558:SF4">
    <property type="entry name" value="DNA-BIDING PHAGE PROTEIN"/>
    <property type="match status" value="1"/>
</dbReference>
<keyword evidence="1" id="KW-0238">DNA-binding</keyword>
<keyword evidence="4" id="KW-1185">Reference proteome</keyword>
<dbReference type="RefSeq" id="WP_135972247.1">
    <property type="nucleotide sequence ID" value="NZ_CP039291.1"/>
</dbReference>
<dbReference type="KEGG" id="celz:E5225_01155"/>
<sequence length="85" mass="9180">MAEQGGESVHNRIAVLRAERGVSRRELADALGVHYQTVGYLERGEYAPSLHLALRIATFFDVPVEVVFSLTPFPRIGTPAATSGG</sequence>
<dbReference type="SUPFAM" id="SSF47413">
    <property type="entry name" value="lambda repressor-like DNA-binding domains"/>
    <property type="match status" value="1"/>
</dbReference>
<dbReference type="AlphaFoldDB" id="A0A4P7SE27"/>
<dbReference type="CDD" id="cd00093">
    <property type="entry name" value="HTH_XRE"/>
    <property type="match status" value="1"/>
</dbReference>
<accession>A0A4P7SE27</accession>
<evidence type="ECO:0000259" key="2">
    <source>
        <dbReference type="PROSITE" id="PS50943"/>
    </source>
</evidence>
<dbReference type="Pfam" id="PF01381">
    <property type="entry name" value="HTH_3"/>
    <property type="match status" value="1"/>
</dbReference>
<dbReference type="GO" id="GO:0003677">
    <property type="term" value="F:DNA binding"/>
    <property type="evidence" value="ECO:0007669"/>
    <property type="project" value="UniProtKB-KW"/>
</dbReference>
<dbReference type="Gene3D" id="1.10.260.40">
    <property type="entry name" value="lambda repressor-like DNA-binding domains"/>
    <property type="match status" value="1"/>
</dbReference>
<dbReference type="PROSITE" id="PS50943">
    <property type="entry name" value="HTH_CROC1"/>
    <property type="match status" value="1"/>
</dbReference>
<gene>
    <name evidence="3" type="ORF">E5225_01155</name>
</gene>
<protein>
    <submittedName>
        <fullName evidence="3">Transcriptional regulator</fullName>
    </submittedName>
</protein>
<dbReference type="PANTHER" id="PTHR46558">
    <property type="entry name" value="TRACRIPTIONAL REGULATORY PROTEIN-RELATED-RELATED"/>
    <property type="match status" value="1"/>
</dbReference>
<dbReference type="InterPro" id="IPR001387">
    <property type="entry name" value="Cro/C1-type_HTH"/>
</dbReference>
<feature type="domain" description="HTH cro/C1-type" evidence="2">
    <location>
        <begin position="13"/>
        <end position="67"/>
    </location>
</feature>
<proteinExistence type="predicted"/>
<reference evidence="3 4" key="1">
    <citation type="submission" date="2019-04" db="EMBL/GenBank/DDBJ databases">
        <title>Isolation and identification of Cellulomonas shaoxiangyii sp. Nov. isolated from feces of the Tibetan antelopes (Pantholops hodgsonii) in the Qinghai-Tibet plateau of China.</title>
        <authorList>
            <person name="Tian Z."/>
        </authorList>
    </citation>
    <scope>NUCLEOTIDE SEQUENCE [LARGE SCALE GENOMIC DNA]</scope>
    <source>
        <strain evidence="3 4">Z28</strain>
    </source>
</reference>
<evidence type="ECO:0000256" key="1">
    <source>
        <dbReference type="ARBA" id="ARBA00023125"/>
    </source>
</evidence>
<dbReference type="OrthoDB" id="7428772at2"/>
<name>A0A4P7SE27_9CELL</name>
<dbReference type="SMART" id="SM00530">
    <property type="entry name" value="HTH_XRE"/>
    <property type="match status" value="1"/>
</dbReference>
<dbReference type="InterPro" id="IPR010982">
    <property type="entry name" value="Lambda_DNA-bd_dom_sf"/>
</dbReference>